<dbReference type="AlphaFoldDB" id="A0A2T4UPN7"/>
<sequence length="67" mass="7616">MDTTPPPPNESRAQAERALRAIRNMDDGADPGAEAFALSNDFTDRQLERLRALWRRRGRHGKPDRTS</sequence>
<evidence type="ECO:0000313" key="2">
    <source>
        <dbReference type="Proteomes" id="UP000241085"/>
    </source>
</evidence>
<name>A0A2T4UPN7_9MICO</name>
<proteinExistence type="predicted"/>
<gene>
    <name evidence="1" type="ORF">C1I63_00460</name>
</gene>
<keyword evidence="2" id="KW-1185">Reference proteome</keyword>
<comment type="caution">
    <text evidence="1">The sequence shown here is derived from an EMBL/GenBank/DDBJ whole genome shotgun (WGS) entry which is preliminary data.</text>
</comment>
<dbReference type="Proteomes" id="UP000241085">
    <property type="component" value="Unassembled WGS sequence"/>
</dbReference>
<organism evidence="1 2">
    <name type="scientific">Rathayibacter caricis DSM 15933</name>
    <dbReference type="NCBI Taxonomy" id="1328867"/>
    <lineage>
        <taxon>Bacteria</taxon>
        <taxon>Bacillati</taxon>
        <taxon>Actinomycetota</taxon>
        <taxon>Actinomycetes</taxon>
        <taxon>Micrococcales</taxon>
        <taxon>Microbacteriaceae</taxon>
        <taxon>Rathayibacter</taxon>
    </lineage>
</organism>
<evidence type="ECO:0000313" key="1">
    <source>
        <dbReference type="EMBL" id="PTL71477.1"/>
    </source>
</evidence>
<reference evidence="1 2" key="1">
    <citation type="submission" date="2018-03" db="EMBL/GenBank/DDBJ databases">
        <title>Bacteriophage NCPPB3778 and a type I-E CRISPR drive the evolution of the US Biological Select Agent, Rathayibacter toxicus.</title>
        <authorList>
            <person name="Davis E.W.II."/>
            <person name="Tabima J.F."/>
            <person name="Weisberg A.J."/>
            <person name="Dantas Lopes L."/>
            <person name="Wiseman M.S."/>
            <person name="Wiseman M.S."/>
            <person name="Pupko T."/>
            <person name="Belcher M.S."/>
            <person name="Sechler A.J."/>
            <person name="Tancos M.A."/>
            <person name="Schroeder B.K."/>
            <person name="Murray T.D."/>
            <person name="Luster D.G."/>
            <person name="Schneider W.L."/>
            <person name="Rogers E."/>
            <person name="Andreote F.D."/>
            <person name="Grunwald N.J."/>
            <person name="Putnam M.L."/>
            <person name="Chang J.H."/>
        </authorList>
    </citation>
    <scope>NUCLEOTIDE SEQUENCE [LARGE SCALE GENOMIC DNA]</scope>
    <source>
        <strain evidence="1 2">DSM 15933</strain>
    </source>
</reference>
<protein>
    <submittedName>
        <fullName evidence="1">Uncharacterized protein</fullName>
    </submittedName>
</protein>
<dbReference type="RefSeq" id="WP_107573352.1">
    <property type="nucleotide sequence ID" value="NZ_PZPL01000001.1"/>
</dbReference>
<accession>A0A2T4UPN7</accession>
<dbReference type="EMBL" id="PZPL01000001">
    <property type="protein sequence ID" value="PTL71477.1"/>
    <property type="molecule type" value="Genomic_DNA"/>
</dbReference>